<organism evidence="2 3">
    <name type="scientific">Paenibacillus gansuensis</name>
    <dbReference type="NCBI Taxonomy" id="306542"/>
    <lineage>
        <taxon>Bacteria</taxon>
        <taxon>Bacillati</taxon>
        <taxon>Bacillota</taxon>
        <taxon>Bacilli</taxon>
        <taxon>Bacillales</taxon>
        <taxon>Paenibacillaceae</taxon>
        <taxon>Paenibacillus</taxon>
    </lineage>
</organism>
<evidence type="ECO:0000313" key="2">
    <source>
        <dbReference type="EMBL" id="MFD2613779.1"/>
    </source>
</evidence>
<proteinExistence type="predicted"/>
<keyword evidence="1" id="KW-0812">Transmembrane</keyword>
<dbReference type="RefSeq" id="WP_377603930.1">
    <property type="nucleotide sequence ID" value="NZ_JBHUME010000009.1"/>
</dbReference>
<name>A0ABW5PF61_9BACL</name>
<keyword evidence="3" id="KW-1185">Reference proteome</keyword>
<feature type="transmembrane region" description="Helical" evidence="1">
    <location>
        <begin position="6"/>
        <end position="23"/>
    </location>
</feature>
<comment type="caution">
    <text evidence="2">The sequence shown here is derived from an EMBL/GenBank/DDBJ whole genome shotgun (WGS) entry which is preliminary data.</text>
</comment>
<evidence type="ECO:0000256" key="1">
    <source>
        <dbReference type="SAM" id="Phobius"/>
    </source>
</evidence>
<dbReference type="EMBL" id="JBHUME010000009">
    <property type="protein sequence ID" value="MFD2613779.1"/>
    <property type="molecule type" value="Genomic_DNA"/>
</dbReference>
<gene>
    <name evidence="2" type="ORF">ACFSUF_15290</name>
</gene>
<accession>A0ABW5PF61</accession>
<protein>
    <submittedName>
        <fullName evidence="2">Uncharacterized protein</fullName>
    </submittedName>
</protein>
<dbReference type="Proteomes" id="UP001597541">
    <property type="component" value="Unassembled WGS sequence"/>
</dbReference>
<reference evidence="3" key="1">
    <citation type="journal article" date="2019" name="Int. J. Syst. Evol. Microbiol.">
        <title>The Global Catalogue of Microorganisms (GCM) 10K type strain sequencing project: providing services to taxonomists for standard genome sequencing and annotation.</title>
        <authorList>
            <consortium name="The Broad Institute Genomics Platform"/>
            <consortium name="The Broad Institute Genome Sequencing Center for Infectious Disease"/>
            <person name="Wu L."/>
            <person name="Ma J."/>
        </authorList>
    </citation>
    <scope>NUCLEOTIDE SEQUENCE [LARGE SCALE GENOMIC DNA]</scope>
    <source>
        <strain evidence="3">KCTC 3950</strain>
    </source>
</reference>
<evidence type="ECO:0000313" key="3">
    <source>
        <dbReference type="Proteomes" id="UP001597541"/>
    </source>
</evidence>
<keyword evidence="1" id="KW-0472">Membrane</keyword>
<keyword evidence="1" id="KW-1133">Transmembrane helix</keyword>
<sequence>MDKLALILVVSIMVVGIGFYMFLRDGGLSTKLQEGHAELQDDVKQWGYTTAP</sequence>